<dbReference type="GO" id="GO:0005829">
    <property type="term" value="C:cytosol"/>
    <property type="evidence" value="ECO:0007669"/>
    <property type="project" value="TreeGrafter"/>
</dbReference>
<dbReference type="InterPro" id="IPR023198">
    <property type="entry name" value="PGP-like_dom2"/>
</dbReference>
<comment type="catalytic activity">
    <reaction evidence="1">
        <text>2-phosphoglycolate + H2O = glycolate + phosphate</text>
        <dbReference type="Rhea" id="RHEA:14369"/>
        <dbReference type="ChEBI" id="CHEBI:15377"/>
        <dbReference type="ChEBI" id="CHEBI:29805"/>
        <dbReference type="ChEBI" id="CHEBI:43474"/>
        <dbReference type="ChEBI" id="CHEBI:58033"/>
        <dbReference type="EC" id="3.1.3.18"/>
    </reaction>
</comment>
<accession>A0A1H8DCW6</accession>
<name>A0A1H8DCW6_9PROT</name>
<dbReference type="AlphaFoldDB" id="A0A1H8DCW6"/>
<comment type="similarity">
    <text evidence="3">Belongs to the HAD-like hydrolase superfamily. CbbY/CbbZ/Gph/YieH family.</text>
</comment>
<dbReference type="SFLD" id="SFLDS00003">
    <property type="entry name" value="Haloacid_Dehalogenase"/>
    <property type="match status" value="1"/>
</dbReference>
<dbReference type="Gene3D" id="3.40.50.1000">
    <property type="entry name" value="HAD superfamily/HAD-like"/>
    <property type="match status" value="1"/>
</dbReference>
<dbReference type="SFLD" id="SFLDG01129">
    <property type="entry name" value="C1.5:_HAD__Beta-PGM__Phosphata"/>
    <property type="match status" value="1"/>
</dbReference>
<dbReference type="EMBL" id="FOCT01000002">
    <property type="protein sequence ID" value="SEN04634.1"/>
    <property type="molecule type" value="Genomic_DNA"/>
</dbReference>
<reference evidence="5 6" key="1">
    <citation type="submission" date="2016-10" db="EMBL/GenBank/DDBJ databases">
        <authorList>
            <person name="de Groot N.N."/>
        </authorList>
    </citation>
    <scope>NUCLEOTIDE SEQUENCE [LARGE SCALE GENOMIC DNA]</scope>
    <source>
        <strain evidence="5 6">Nl18</strain>
    </source>
</reference>
<dbReference type="InterPro" id="IPR050155">
    <property type="entry name" value="HAD-like_hydrolase_sf"/>
</dbReference>
<sequence>MKTTAWRAIIFDFDGVVVESGEIKTQAFANLYQEYGEEVMVEVAKYHVLNGGMSRYQKFRYFQETLLEKPPLTAEEERQLDQRFSELVVEAVIASAPVPGAAELIQREAGRIPLFVASGTPETELNTIVVRRGLGSYFTAVRGSPTPKQKLIADILTTHRLLPERVLMIGDALIDYQSAMVNNVAFIGRVRPGDQNPFPAHVDVLPDLSPLLP</sequence>
<protein>
    <recommendedName>
        <fullName evidence="4">phosphoglycolate phosphatase</fullName>
        <ecNumber evidence="4">3.1.3.18</ecNumber>
    </recommendedName>
</protein>
<dbReference type="GO" id="GO:0006281">
    <property type="term" value="P:DNA repair"/>
    <property type="evidence" value="ECO:0007669"/>
    <property type="project" value="TreeGrafter"/>
</dbReference>
<evidence type="ECO:0000256" key="4">
    <source>
        <dbReference type="ARBA" id="ARBA00013078"/>
    </source>
</evidence>
<dbReference type="Gene3D" id="1.10.150.240">
    <property type="entry name" value="Putative phosphatase, domain 2"/>
    <property type="match status" value="1"/>
</dbReference>
<dbReference type="Pfam" id="PF00702">
    <property type="entry name" value="Hydrolase"/>
    <property type="match status" value="1"/>
</dbReference>
<evidence type="ECO:0000256" key="2">
    <source>
        <dbReference type="ARBA" id="ARBA00004818"/>
    </source>
</evidence>
<dbReference type="Proteomes" id="UP000183898">
    <property type="component" value="Unassembled WGS sequence"/>
</dbReference>
<gene>
    <name evidence="5" type="ORF">SAMN05216404_102223</name>
</gene>
<dbReference type="GO" id="GO:0008967">
    <property type="term" value="F:phosphoglycolate phosphatase activity"/>
    <property type="evidence" value="ECO:0007669"/>
    <property type="project" value="UniProtKB-EC"/>
</dbReference>
<dbReference type="SUPFAM" id="SSF56784">
    <property type="entry name" value="HAD-like"/>
    <property type="match status" value="1"/>
</dbReference>
<dbReference type="InterPro" id="IPR023214">
    <property type="entry name" value="HAD_sf"/>
</dbReference>
<dbReference type="PANTHER" id="PTHR43434">
    <property type="entry name" value="PHOSPHOGLYCOLATE PHOSPHATASE"/>
    <property type="match status" value="1"/>
</dbReference>
<evidence type="ECO:0000313" key="6">
    <source>
        <dbReference type="Proteomes" id="UP000183898"/>
    </source>
</evidence>
<evidence type="ECO:0000256" key="1">
    <source>
        <dbReference type="ARBA" id="ARBA00000830"/>
    </source>
</evidence>
<dbReference type="EC" id="3.1.3.18" evidence="4"/>
<evidence type="ECO:0000313" key="5">
    <source>
        <dbReference type="EMBL" id="SEN04634.1"/>
    </source>
</evidence>
<evidence type="ECO:0000256" key="3">
    <source>
        <dbReference type="ARBA" id="ARBA00006171"/>
    </source>
</evidence>
<organism evidence="5 6">
    <name type="scientific">Nitrosospira multiformis</name>
    <dbReference type="NCBI Taxonomy" id="1231"/>
    <lineage>
        <taxon>Bacteria</taxon>
        <taxon>Pseudomonadati</taxon>
        <taxon>Pseudomonadota</taxon>
        <taxon>Betaproteobacteria</taxon>
        <taxon>Nitrosomonadales</taxon>
        <taxon>Nitrosomonadaceae</taxon>
        <taxon>Nitrosospira</taxon>
    </lineage>
</organism>
<comment type="pathway">
    <text evidence="2">Organic acid metabolism; glycolate biosynthesis; glycolate from 2-phosphoglycolate: step 1/1.</text>
</comment>
<dbReference type="PANTHER" id="PTHR43434:SF1">
    <property type="entry name" value="PHOSPHOGLYCOLATE PHOSPHATASE"/>
    <property type="match status" value="1"/>
</dbReference>
<proteinExistence type="inferred from homology"/>
<dbReference type="RefSeq" id="WP_074744277.1">
    <property type="nucleotide sequence ID" value="NZ_FOCT01000002.1"/>
</dbReference>
<dbReference type="InterPro" id="IPR036412">
    <property type="entry name" value="HAD-like_sf"/>
</dbReference>